<reference evidence="18" key="3">
    <citation type="submission" date="2025-09" db="UniProtKB">
        <authorList>
            <consortium name="Ensembl"/>
        </authorList>
    </citation>
    <scope>IDENTIFICATION</scope>
    <source>
        <strain evidence="18">Glennie</strain>
    </source>
</reference>
<dbReference type="InterPro" id="IPR036770">
    <property type="entry name" value="Ankyrin_rpt-contain_sf"/>
</dbReference>
<evidence type="ECO:0000256" key="10">
    <source>
        <dbReference type="ARBA" id="ARBA00023136"/>
    </source>
</evidence>
<dbReference type="GO" id="GO:0005524">
    <property type="term" value="F:ATP binding"/>
    <property type="evidence" value="ECO:0007669"/>
    <property type="project" value="InterPro"/>
</dbReference>
<evidence type="ECO:0000256" key="16">
    <source>
        <dbReference type="PROSITE-ProRule" id="PRU00023"/>
    </source>
</evidence>
<dbReference type="Bgee" id="ENSOANG00000038952">
    <property type="expression patterns" value="Expressed in fibroblast and 7 other cell types or tissues"/>
</dbReference>
<evidence type="ECO:0000256" key="14">
    <source>
        <dbReference type="ARBA" id="ARBA00049752"/>
    </source>
</evidence>
<evidence type="ECO:0000259" key="17">
    <source>
        <dbReference type="PROSITE" id="PS50011"/>
    </source>
</evidence>
<keyword evidence="10" id="KW-0472">Membrane</keyword>
<accession>A0A6I8NGZ1</accession>
<dbReference type="GO" id="GO:0030017">
    <property type="term" value="C:sarcomere"/>
    <property type="evidence" value="ECO:0007669"/>
    <property type="project" value="UniProtKB-SubCell"/>
</dbReference>
<evidence type="ECO:0000256" key="5">
    <source>
        <dbReference type="ARBA" id="ARBA00005843"/>
    </source>
</evidence>
<evidence type="ECO:0000256" key="3">
    <source>
        <dbReference type="ARBA" id="ARBA00004510"/>
    </source>
</evidence>
<sequence>MDDIFTQCREGNAVAVRLWLDNTENDLNQGDDHGFSPLHWACREGRGAVVEMLIMRGARINVMNRGDDTPLHLAASHGHRDIVQKLLQYKADINAVNEHGNVPLHYACFWGQDQVAESERRSWARIARSRTRTLSGRAPRVPGLLWKGRWQGNDVVIKKMQIRDWTTRKSRDFNEEYPRLRIFSHPNVLPVLGACLVPSEPQPAIITHWMPYGSLYNVLHEGTNFVVDQTQAVKFALDMARGMAFLHTLEPLIPRHALNSRSVMIDEDMTARISMADVKFSFQCPGRMYAPAWVAPEALQKKPEEINRRSADMWSFAVLLWELVTREVPFADLSNMEIGMKVALEGLRPTIPPGISPHVCKLMRICMNEDPAKRPKFDMIVPILEKMQDK</sequence>
<evidence type="ECO:0000256" key="12">
    <source>
        <dbReference type="ARBA" id="ARBA00030969"/>
    </source>
</evidence>
<dbReference type="PROSITE" id="PS50088">
    <property type="entry name" value="ANK_REPEAT"/>
    <property type="match status" value="2"/>
</dbReference>
<keyword evidence="6" id="KW-1003">Cell membrane</keyword>
<dbReference type="InterPro" id="IPR011009">
    <property type="entry name" value="Kinase-like_dom_sf"/>
</dbReference>
<dbReference type="AlphaFoldDB" id="A0A6I8NGZ1"/>
<feature type="repeat" description="ANK" evidence="16">
    <location>
        <begin position="33"/>
        <end position="65"/>
    </location>
</feature>
<dbReference type="FunFam" id="1.10.510.10:FF:000187">
    <property type="entry name" value="integrin-linked protein kinase"/>
    <property type="match status" value="1"/>
</dbReference>
<feature type="repeat" description="ANK" evidence="16">
    <location>
        <begin position="66"/>
        <end position="98"/>
    </location>
</feature>
<organism evidence="18 19">
    <name type="scientific">Ornithorhynchus anatinus</name>
    <name type="common">Duckbill platypus</name>
    <dbReference type="NCBI Taxonomy" id="9258"/>
    <lineage>
        <taxon>Eukaryota</taxon>
        <taxon>Metazoa</taxon>
        <taxon>Chordata</taxon>
        <taxon>Craniata</taxon>
        <taxon>Vertebrata</taxon>
        <taxon>Euteleostomi</taxon>
        <taxon>Mammalia</taxon>
        <taxon>Monotremata</taxon>
        <taxon>Ornithorhynchidae</taxon>
        <taxon>Ornithorhynchus</taxon>
    </lineage>
</organism>
<comment type="similarity">
    <text evidence="5">Belongs to the protein kinase superfamily. TKL Ser/Thr protein kinase family.</text>
</comment>
<dbReference type="SMART" id="SM00248">
    <property type="entry name" value="ANK"/>
    <property type="match status" value="3"/>
</dbReference>
<evidence type="ECO:0000256" key="4">
    <source>
        <dbReference type="ARBA" id="ARBA00004544"/>
    </source>
</evidence>
<name>A0A6I8NGZ1_ORNAN</name>
<dbReference type="InterPro" id="IPR002110">
    <property type="entry name" value="Ankyrin_rpt"/>
</dbReference>
<dbReference type="GO" id="GO:0005886">
    <property type="term" value="C:plasma membrane"/>
    <property type="evidence" value="ECO:0007669"/>
    <property type="project" value="UniProtKB-SubCell"/>
</dbReference>
<dbReference type="PROSITE" id="PS50011">
    <property type="entry name" value="PROTEIN_KINASE_DOM"/>
    <property type="match status" value="1"/>
</dbReference>
<dbReference type="GO" id="GO:0030027">
    <property type="term" value="C:lamellipodium"/>
    <property type="evidence" value="ECO:0007669"/>
    <property type="project" value="UniProtKB-SubCell"/>
</dbReference>
<dbReference type="Ensembl" id="ENSOANT00000073131.1">
    <property type="protein sequence ID" value="ENSOANP00000040493.1"/>
    <property type="gene ID" value="ENSOANG00000038952.1"/>
</dbReference>
<dbReference type="InterPro" id="IPR001245">
    <property type="entry name" value="Ser-Thr/Tyr_kinase_cat_dom"/>
</dbReference>
<keyword evidence="8" id="KW-0677">Repeat</keyword>
<dbReference type="CDD" id="cd14057">
    <property type="entry name" value="PK_ILK"/>
    <property type="match status" value="1"/>
</dbReference>
<comment type="subcellular location">
    <subcellularLocation>
        <location evidence="1">Cell membrane</location>
        <topology evidence="1">Peripheral membrane protein</topology>
    </subcellularLocation>
    <subcellularLocation>
        <location evidence="3">Cell projection</location>
        <location evidence="3">Lamellipodium</location>
    </subcellularLocation>
    <subcellularLocation>
        <location evidence="4">Cytoplasm</location>
        <location evidence="4">Cell cortex</location>
    </subcellularLocation>
    <subcellularLocation>
        <location evidence="2">Cytoplasm</location>
        <location evidence="2">Myofibril</location>
        <location evidence="2">Sarcomere</location>
    </subcellularLocation>
</comment>
<keyword evidence="7" id="KW-0963">Cytoplasm</keyword>
<dbReference type="GO" id="GO:0005925">
    <property type="term" value="C:focal adhesion"/>
    <property type="evidence" value="ECO:0007669"/>
    <property type="project" value="UniProtKB-ARBA"/>
</dbReference>
<dbReference type="InterPro" id="IPR051681">
    <property type="entry name" value="Ser/Thr_Kinases-Pseudokinases"/>
</dbReference>
<dbReference type="GeneTree" id="ENSGT00940000155956"/>
<dbReference type="FunFam" id="3.30.200.20:FF:000245">
    <property type="entry name" value="Integrin-linked protein kinase"/>
    <property type="match status" value="1"/>
</dbReference>
<dbReference type="GO" id="GO:0005938">
    <property type="term" value="C:cell cortex"/>
    <property type="evidence" value="ECO:0007669"/>
    <property type="project" value="UniProtKB-SubCell"/>
</dbReference>
<dbReference type="PANTHER" id="PTHR44329">
    <property type="entry name" value="SERINE/THREONINE-PROTEIN KINASE TNNI3K-RELATED"/>
    <property type="match status" value="1"/>
</dbReference>
<evidence type="ECO:0000256" key="11">
    <source>
        <dbReference type="ARBA" id="ARBA00029809"/>
    </source>
</evidence>
<dbReference type="InterPro" id="IPR000719">
    <property type="entry name" value="Prot_kinase_dom"/>
</dbReference>
<dbReference type="Pfam" id="PF12796">
    <property type="entry name" value="Ank_2"/>
    <property type="match status" value="1"/>
</dbReference>
<dbReference type="GO" id="GO:0004672">
    <property type="term" value="F:protein kinase activity"/>
    <property type="evidence" value="ECO:0007669"/>
    <property type="project" value="InterPro"/>
</dbReference>
<evidence type="ECO:0000256" key="8">
    <source>
        <dbReference type="ARBA" id="ARBA00022737"/>
    </source>
</evidence>
<evidence type="ECO:0000256" key="7">
    <source>
        <dbReference type="ARBA" id="ARBA00022490"/>
    </source>
</evidence>
<dbReference type="FunFam" id="1.25.40.20:FF:000050">
    <property type="entry name" value="integrin-linked protein kinase"/>
    <property type="match status" value="1"/>
</dbReference>
<evidence type="ECO:0000256" key="6">
    <source>
        <dbReference type="ARBA" id="ARBA00022475"/>
    </source>
</evidence>
<protein>
    <recommendedName>
        <fullName evidence="14">Scaffold protein ILK</fullName>
    </recommendedName>
    <alternativeName>
        <fullName evidence="13">ILK-1</fullName>
    </alternativeName>
    <alternativeName>
        <fullName evidence="12">ILK-2</fullName>
    </alternativeName>
    <alternativeName>
        <fullName evidence="15">Inactive integrin-linked kinase</fullName>
    </alternativeName>
    <alternativeName>
        <fullName evidence="11">p59ILK</fullName>
    </alternativeName>
</protein>
<dbReference type="InterPro" id="IPR035692">
    <property type="entry name" value="PK_ILK"/>
</dbReference>
<dbReference type="SUPFAM" id="SSF48403">
    <property type="entry name" value="Ankyrin repeat"/>
    <property type="match status" value="1"/>
</dbReference>
<dbReference type="PROSITE" id="PS50297">
    <property type="entry name" value="ANK_REP_REGION"/>
    <property type="match status" value="2"/>
</dbReference>
<dbReference type="Pfam" id="PF07714">
    <property type="entry name" value="PK_Tyr_Ser-Thr"/>
    <property type="match status" value="1"/>
</dbReference>
<dbReference type="PANTHER" id="PTHR44329:SF57">
    <property type="entry name" value="INTEGRIN-LINKED PROTEIN KINASE"/>
    <property type="match status" value="1"/>
</dbReference>
<dbReference type="Proteomes" id="UP000002279">
    <property type="component" value="Chromosome 2"/>
</dbReference>
<dbReference type="GO" id="GO:0007229">
    <property type="term" value="P:integrin-mediated signaling pathway"/>
    <property type="evidence" value="ECO:0007669"/>
    <property type="project" value="UniProtKB-ARBA"/>
</dbReference>
<dbReference type="Pfam" id="PF13857">
    <property type="entry name" value="Ank_5"/>
    <property type="match status" value="1"/>
</dbReference>
<dbReference type="Gene3D" id="1.25.40.20">
    <property type="entry name" value="Ankyrin repeat-containing domain"/>
    <property type="match status" value="1"/>
</dbReference>
<keyword evidence="19" id="KW-1185">Reference proteome</keyword>
<evidence type="ECO:0000256" key="2">
    <source>
        <dbReference type="ARBA" id="ARBA00004204"/>
    </source>
</evidence>
<evidence type="ECO:0000256" key="13">
    <source>
        <dbReference type="ARBA" id="ARBA00030970"/>
    </source>
</evidence>
<feature type="domain" description="Protein kinase" evidence="17">
    <location>
        <begin position="127"/>
        <end position="384"/>
    </location>
</feature>
<evidence type="ECO:0000256" key="1">
    <source>
        <dbReference type="ARBA" id="ARBA00004202"/>
    </source>
</evidence>
<dbReference type="PIRSF" id="PIRSF000654">
    <property type="entry name" value="Integrin-linked_kinase"/>
    <property type="match status" value="1"/>
</dbReference>
<evidence type="ECO:0000256" key="9">
    <source>
        <dbReference type="ARBA" id="ARBA00023043"/>
    </source>
</evidence>
<dbReference type="Gene3D" id="1.10.510.10">
    <property type="entry name" value="Transferase(Phosphotransferase) domain 1"/>
    <property type="match status" value="1"/>
</dbReference>
<gene>
    <name evidence="18" type="primary">ILK</name>
</gene>
<evidence type="ECO:0000313" key="19">
    <source>
        <dbReference type="Proteomes" id="UP000002279"/>
    </source>
</evidence>
<evidence type="ECO:0000313" key="18">
    <source>
        <dbReference type="Ensembl" id="ENSOANP00000040493.1"/>
    </source>
</evidence>
<evidence type="ECO:0000256" key="15">
    <source>
        <dbReference type="ARBA" id="ARBA00049807"/>
    </source>
</evidence>
<reference evidence="18 19" key="1">
    <citation type="journal article" date="2008" name="Nature">
        <title>Genome analysis of the platypus reveals unique signatures of evolution.</title>
        <authorList>
            <person name="Warren W.C."/>
            <person name="Hillier L.W."/>
            <person name="Marshall Graves J.A."/>
            <person name="Birney E."/>
            <person name="Ponting C.P."/>
            <person name="Grutzner F."/>
            <person name="Belov K."/>
            <person name="Miller W."/>
            <person name="Clarke L."/>
            <person name="Chinwalla A.T."/>
            <person name="Yang S.P."/>
            <person name="Heger A."/>
            <person name="Locke D.P."/>
            <person name="Miethke P."/>
            <person name="Waters P.D."/>
            <person name="Veyrunes F."/>
            <person name="Fulton L."/>
            <person name="Fulton B."/>
            <person name="Graves T."/>
            <person name="Wallis J."/>
            <person name="Puente X.S."/>
            <person name="Lopez-Otin C."/>
            <person name="Ordonez G.R."/>
            <person name="Eichler E.E."/>
            <person name="Chen L."/>
            <person name="Cheng Z."/>
            <person name="Deakin J.E."/>
            <person name="Alsop A."/>
            <person name="Thompson K."/>
            <person name="Kirby P."/>
            <person name="Papenfuss A.T."/>
            <person name="Wakefield M.J."/>
            <person name="Olender T."/>
            <person name="Lancet D."/>
            <person name="Huttley G.A."/>
            <person name="Smit A.F."/>
            <person name="Pask A."/>
            <person name="Temple-Smith P."/>
            <person name="Batzer M.A."/>
            <person name="Walker J.A."/>
            <person name="Konkel M.K."/>
            <person name="Harris R.S."/>
            <person name="Whittington C.M."/>
            <person name="Wong E.S."/>
            <person name="Gemmell N.J."/>
            <person name="Buschiazzo E."/>
            <person name="Vargas Jentzsch I.M."/>
            <person name="Merkel A."/>
            <person name="Schmitz J."/>
            <person name="Zemann A."/>
            <person name="Churakov G."/>
            <person name="Kriegs J.O."/>
            <person name="Brosius J."/>
            <person name="Murchison E.P."/>
            <person name="Sachidanandam R."/>
            <person name="Smith C."/>
            <person name="Hannon G.J."/>
            <person name="Tsend-Ayush E."/>
            <person name="McMillan D."/>
            <person name="Attenborough R."/>
            <person name="Rens W."/>
            <person name="Ferguson-Smith M."/>
            <person name="Lefevre C.M."/>
            <person name="Sharp J.A."/>
            <person name="Nicholas K.R."/>
            <person name="Ray D.A."/>
            <person name="Kube M."/>
            <person name="Reinhardt R."/>
            <person name="Pringle T.H."/>
            <person name="Taylor J."/>
            <person name="Jones R.C."/>
            <person name="Nixon B."/>
            <person name="Dacheux J.L."/>
            <person name="Niwa H."/>
            <person name="Sekita Y."/>
            <person name="Huang X."/>
            <person name="Stark A."/>
            <person name="Kheradpour P."/>
            <person name="Kellis M."/>
            <person name="Flicek P."/>
            <person name="Chen Y."/>
            <person name="Webber C."/>
            <person name="Hardison R."/>
            <person name="Nelson J."/>
            <person name="Hallsworth-Pepin K."/>
            <person name="Delehaunty K."/>
            <person name="Markovic C."/>
            <person name="Minx P."/>
            <person name="Feng Y."/>
            <person name="Kremitzki C."/>
            <person name="Mitreva M."/>
            <person name="Glasscock J."/>
            <person name="Wylie T."/>
            <person name="Wohldmann P."/>
            <person name="Thiru P."/>
            <person name="Nhan M.N."/>
            <person name="Pohl C.S."/>
            <person name="Smith S.M."/>
            <person name="Hou S."/>
            <person name="Nefedov M."/>
            <person name="de Jong P.J."/>
            <person name="Renfree M.B."/>
            <person name="Mardis E.R."/>
            <person name="Wilson R.K."/>
        </authorList>
    </citation>
    <scope>NUCLEOTIDE SEQUENCE [LARGE SCALE GENOMIC DNA]</scope>
    <source>
        <strain evidence="18 19">Glennie</strain>
    </source>
</reference>
<proteinExistence type="inferred from homology"/>
<reference evidence="18" key="2">
    <citation type="submission" date="2025-08" db="UniProtKB">
        <authorList>
            <consortium name="Ensembl"/>
        </authorList>
    </citation>
    <scope>IDENTIFICATION</scope>
    <source>
        <strain evidence="18">Glennie</strain>
    </source>
</reference>
<dbReference type="Gene3D" id="3.30.200.20">
    <property type="entry name" value="Phosphorylase Kinase, domain 1"/>
    <property type="match status" value="1"/>
</dbReference>
<dbReference type="SUPFAM" id="SSF56112">
    <property type="entry name" value="Protein kinase-like (PK-like)"/>
    <property type="match status" value="1"/>
</dbReference>
<dbReference type="GO" id="GO:0009653">
    <property type="term" value="P:anatomical structure morphogenesis"/>
    <property type="evidence" value="ECO:0007669"/>
    <property type="project" value="UniProtKB-ARBA"/>
</dbReference>
<keyword evidence="9 16" id="KW-0040">ANK repeat</keyword>